<dbReference type="Gene3D" id="3.30.200.20">
    <property type="entry name" value="Phosphorylase Kinase, domain 1"/>
    <property type="match status" value="1"/>
</dbReference>
<evidence type="ECO:0000256" key="4">
    <source>
        <dbReference type="ARBA" id="ARBA00022553"/>
    </source>
</evidence>
<dbReference type="InterPro" id="IPR011009">
    <property type="entry name" value="Kinase-like_dom_sf"/>
</dbReference>
<dbReference type="PROSITE" id="PS00107">
    <property type="entry name" value="PROTEIN_KINASE_ATP"/>
    <property type="match status" value="1"/>
</dbReference>
<dbReference type="PANTHER" id="PTHR22988">
    <property type="entry name" value="MYOTONIC DYSTROPHY S/T KINASE-RELATED"/>
    <property type="match status" value="1"/>
</dbReference>
<comment type="cofactor">
    <cofactor evidence="1">
        <name>Mg(2+)</name>
        <dbReference type="ChEBI" id="CHEBI:18420"/>
    </cofactor>
</comment>
<evidence type="ECO:0000259" key="8">
    <source>
        <dbReference type="PROSITE" id="PS50011"/>
    </source>
</evidence>
<comment type="caution">
    <text evidence="9">The sequence shown here is derived from an EMBL/GenBank/DDBJ whole genome shotgun (WGS) entry which is preliminary data.</text>
</comment>
<organism evidence="9 10">
    <name type="scientific">Elysia crispata</name>
    <name type="common">lettuce slug</name>
    <dbReference type="NCBI Taxonomy" id="231223"/>
    <lineage>
        <taxon>Eukaryota</taxon>
        <taxon>Metazoa</taxon>
        <taxon>Spiralia</taxon>
        <taxon>Lophotrochozoa</taxon>
        <taxon>Mollusca</taxon>
        <taxon>Gastropoda</taxon>
        <taxon>Heterobranchia</taxon>
        <taxon>Euthyneura</taxon>
        <taxon>Panpulmonata</taxon>
        <taxon>Sacoglossa</taxon>
        <taxon>Placobranchoidea</taxon>
        <taxon>Plakobranchidae</taxon>
        <taxon>Elysia</taxon>
    </lineage>
</organism>
<comment type="catalytic activity">
    <reaction evidence="6">
        <text>L-seryl-[protein] + ATP = O-phospho-L-seryl-[protein] + ADP + H(+)</text>
        <dbReference type="Rhea" id="RHEA:17989"/>
        <dbReference type="Rhea" id="RHEA-COMP:9863"/>
        <dbReference type="Rhea" id="RHEA-COMP:11604"/>
        <dbReference type="ChEBI" id="CHEBI:15378"/>
        <dbReference type="ChEBI" id="CHEBI:29999"/>
        <dbReference type="ChEBI" id="CHEBI:30616"/>
        <dbReference type="ChEBI" id="CHEBI:83421"/>
        <dbReference type="ChEBI" id="CHEBI:456216"/>
        <dbReference type="EC" id="2.7.11.1"/>
    </reaction>
</comment>
<gene>
    <name evidence="9" type="ORF">RRG08_037315</name>
</gene>
<accession>A0AAE1DY57</accession>
<dbReference type="GO" id="GO:0005524">
    <property type="term" value="F:ATP binding"/>
    <property type="evidence" value="ECO:0007669"/>
    <property type="project" value="UniProtKB-UniRule"/>
</dbReference>
<keyword evidence="4" id="KW-0597">Phosphoprotein</keyword>
<keyword evidence="7" id="KW-0547">Nucleotide-binding</keyword>
<dbReference type="InterPro" id="IPR000719">
    <property type="entry name" value="Prot_kinase_dom"/>
</dbReference>
<evidence type="ECO:0000256" key="2">
    <source>
        <dbReference type="ARBA" id="ARBA00004496"/>
    </source>
</evidence>
<comment type="subcellular location">
    <subcellularLocation>
        <location evidence="2">Cytoplasm</location>
    </subcellularLocation>
</comment>
<name>A0AAE1DY57_9GAST</name>
<dbReference type="InterPro" id="IPR017441">
    <property type="entry name" value="Protein_kinase_ATP_BS"/>
</dbReference>
<dbReference type="EMBL" id="JAWDGP010001912">
    <property type="protein sequence ID" value="KAK3787037.1"/>
    <property type="molecule type" value="Genomic_DNA"/>
</dbReference>
<evidence type="ECO:0000256" key="6">
    <source>
        <dbReference type="ARBA" id="ARBA00048679"/>
    </source>
</evidence>
<reference evidence="9" key="1">
    <citation type="journal article" date="2023" name="G3 (Bethesda)">
        <title>A reference genome for the long-term kleptoplast-retaining sea slug Elysia crispata morphotype clarki.</title>
        <authorList>
            <person name="Eastman K.E."/>
            <person name="Pendleton A.L."/>
            <person name="Shaikh M.A."/>
            <person name="Suttiyut T."/>
            <person name="Ogas R."/>
            <person name="Tomko P."/>
            <person name="Gavelis G."/>
            <person name="Widhalm J.R."/>
            <person name="Wisecaver J.H."/>
        </authorList>
    </citation>
    <scope>NUCLEOTIDE SEQUENCE</scope>
    <source>
        <strain evidence="9">ECLA1</strain>
    </source>
</reference>
<dbReference type="GO" id="GO:0005856">
    <property type="term" value="C:cytoskeleton"/>
    <property type="evidence" value="ECO:0007669"/>
    <property type="project" value="TreeGrafter"/>
</dbReference>
<proteinExistence type="predicted"/>
<dbReference type="PANTHER" id="PTHR22988:SF71">
    <property type="entry name" value="CITRON RHO-INTERACTING KINASE"/>
    <property type="match status" value="1"/>
</dbReference>
<evidence type="ECO:0000256" key="5">
    <source>
        <dbReference type="ARBA" id="ARBA00047899"/>
    </source>
</evidence>
<dbReference type="Proteomes" id="UP001283361">
    <property type="component" value="Unassembled WGS sequence"/>
</dbReference>
<feature type="domain" description="Protein kinase" evidence="8">
    <location>
        <begin position="68"/>
        <end position="165"/>
    </location>
</feature>
<dbReference type="InterPro" id="IPR050839">
    <property type="entry name" value="Rho-assoc_Ser/Thr_Kinase"/>
</dbReference>
<comment type="catalytic activity">
    <reaction evidence="5">
        <text>L-threonyl-[protein] + ATP = O-phospho-L-threonyl-[protein] + ADP + H(+)</text>
        <dbReference type="Rhea" id="RHEA:46608"/>
        <dbReference type="Rhea" id="RHEA-COMP:11060"/>
        <dbReference type="Rhea" id="RHEA-COMP:11605"/>
        <dbReference type="ChEBI" id="CHEBI:15378"/>
        <dbReference type="ChEBI" id="CHEBI:30013"/>
        <dbReference type="ChEBI" id="CHEBI:30616"/>
        <dbReference type="ChEBI" id="CHEBI:61977"/>
        <dbReference type="ChEBI" id="CHEBI:456216"/>
        <dbReference type="EC" id="2.7.11.1"/>
    </reaction>
</comment>
<dbReference type="Pfam" id="PF00069">
    <property type="entry name" value="Pkinase"/>
    <property type="match status" value="1"/>
</dbReference>
<evidence type="ECO:0000256" key="1">
    <source>
        <dbReference type="ARBA" id="ARBA00001946"/>
    </source>
</evidence>
<feature type="binding site" evidence="7">
    <location>
        <position position="97"/>
    </location>
    <ligand>
        <name>ATP</name>
        <dbReference type="ChEBI" id="CHEBI:30616"/>
    </ligand>
</feature>
<dbReference type="SUPFAM" id="SSF56112">
    <property type="entry name" value="Protein kinase-like (PK-like)"/>
    <property type="match status" value="1"/>
</dbReference>
<dbReference type="AlphaFoldDB" id="A0AAE1DY57"/>
<protein>
    <recommendedName>
        <fullName evidence="8">Protein kinase domain-containing protein</fullName>
    </recommendedName>
</protein>
<keyword evidence="10" id="KW-1185">Reference proteome</keyword>
<sequence length="165" mass="18943">MDSDESQIIPPGRDMDLDRDILVDGFLALYEECTHETLMRSKPISSFVQKFQPAIIQTKTRMMKASDFEVKAVIGRGHFGEVRVVREKTSNAVFAMKVLRKSDLLNQPEISFFEEERDIMATNKSPWITQLHYAFQDATNLYLVMDFHAGGDLLSLLSRQELLHC</sequence>
<dbReference type="FunFam" id="3.30.200.20:FF:000017">
    <property type="entry name" value="Non-specific serine/threonine protein kinase"/>
    <property type="match status" value="1"/>
</dbReference>
<evidence type="ECO:0000313" key="10">
    <source>
        <dbReference type="Proteomes" id="UP001283361"/>
    </source>
</evidence>
<evidence type="ECO:0000256" key="7">
    <source>
        <dbReference type="PROSITE-ProRule" id="PRU10141"/>
    </source>
</evidence>
<evidence type="ECO:0000256" key="3">
    <source>
        <dbReference type="ARBA" id="ARBA00022490"/>
    </source>
</evidence>
<keyword evidence="7" id="KW-0067">ATP-binding</keyword>
<keyword evidence="3" id="KW-0963">Cytoplasm</keyword>
<dbReference type="PROSITE" id="PS50011">
    <property type="entry name" value="PROTEIN_KINASE_DOM"/>
    <property type="match status" value="1"/>
</dbReference>
<evidence type="ECO:0000313" key="9">
    <source>
        <dbReference type="EMBL" id="KAK3787037.1"/>
    </source>
</evidence>
<dbReference type="GO" id="GO:0005737">
    <property type="term" value="C:cytoplasm"/>
    <property type="evidence" value="ECO:0007669"/>
    <property type="project" value="UniProtKB-SubCell"/>
</dbReference>
<dbReference type="GO" id="GO:0031032">
    <property type="term" value="P:actomyosin structure organization"/>
    <property type="evidence" value="ECO:0007669"/>
    <property type="project" value="TreeGrafter"/>
</dbReference>
<dbReference type="GO" id="GO:0004674">
    <property type="term" value="F:protein serine/threonine kinase activity"/>
    <property type="evidence" value="ECO:0007669"/>
    <property type="project" value="UniProtKB-EC"/>
</dbReference>